<feature type="compositionally biased region" description="Basic and acidic residues" evidence="2">
    <location>
        <begin position="407"/>
        <end position="433"/>
    </location>
</feature>
<dbReference type="OMA" id="SSCSYER"/>
<evidence type="ECO:0000256" key="1">
    <source>
        <dbReference type="SAM" id="Coils"/>
    </source>
</evidence>
<name>B4PYS2_DROYA</name>
<feature type="region of interest" description="Disordered" evidence="2">
    <location>
        <begin position="346"/>
        <end position="433"/>
    </location>
</feature>
<dbReference type="Proteomes" id="UP000002282">
    <property type="component" value="Chromosome X"/>
</dbReference>
<evidence type="ECO:0000256" key="2">
    <source>
        <dbReference type="SAM" id="MobiDB-lite"/>
    </source>
</evidence>
<sequence>MSLQDESFPADELFDQLNNLSSGGARNTWFSEHHQPAAFKRDPAPFLEIVYADADFDADGDADVANKSAKTCVSDPVGRDQEDEDEDEDDDEDVDGDGRKLGGEKAPLGSGRSSKAVSYQDIHSAYTKRRFQHVTSKVGQYIAEIQAQDQKRRNAALTGIQRVNSMPESLTPNSQRAFDHDDEFKVHNCQTPTNANCNANSNNSSCNYERLVAENESLHQEIEALKVEAKRLQTVNVFVQERLQRKMDDFLNVKRNFENLRNELSDCQQKLRRQQGYSQQSLNYIQPATFAKGTQTDSLVAAISASGNGLVTPHPLGNLTYNSSKGSIEMALLSVMPSARVAQNAGHSQRVIHPQSLDFSSVSTEADGSGSGEPRVSSVSRPLVRRTPAPNNSETSQPSSNDSAIEVEGHEDERPSSRRQWTHQEERTSSRQWDHQHERMYYFDKRNNRVIEVMGFNISQGRNQSRDTIHNQSISDSQAHLLVHSMSQSQVETHVHFRSKRTTLGSRVLRFLGPCVRCRNGSNGEPMNGSNATYTVALPPMSEEEFIDPRNQR</sequence>
<feature type="compositionally biased region" description="Low complexity" evidence="2">
    <location>
        <begin position="374"/>
        <end position="388"/>
    </location>
</feature>
<dbReference type="AlphaFoldDB" id="B4PYS2"/>
<evidence type="ECO:0000313" key="3">
    <source>
        <dbReference type="EMBL" id="EDX01008.1"/>
    </source>
</evidence>
<dbReference type="KEGG" id="dya:Dyak_GE16466"/>
<feature type="coiled-coil region" evidence="1">
    <location>
        <begin position="208"/>
        <end position="270"/>
    </location>
</feature>
<feature type="compositionally biased region" description="Acidic residues" evidence="2">
    <location>
        <begin position="81"/>
        <end position="95"/>
    </location>
</feature>
<dbReference type="eggNOG" id="ENOG502TB8W">
    <property type="taxonomic scope" value="Eukaryota"/>
</dbReference>
<evidence type="ECO:0000313" key="4">
    <source>
        <dbReference type="Proteomes" id="UP000002282"/>
    </source>
</evidence>
<dbReference type="GO" id="GO:0019094">
    <property type="term" value="P:pole plasm mRNA localization"/>
    <property type="evidence" value="ECO:0007669"/>
    <property type="project" value="EnsemblMetazoa"/>
</dbReference>
<gene>
    <name evidence="3" type="primary">Dyak\GE16466</name>
    <name evidence="3" type="synonym">dyak_GLEANR_17885</name>
    <name evidence="3" type="synonym">GE16466</name>
    <name evidence="3" type="ORF">Dyak_GE16466</name>
</gene>
<reference evidence="3 4" key="2">
    <citation type="journal article" date="2007" name="PLoS Biol.">
        <title>Principles of genome evolution in the Drosophila melanogaster species group.</title>
        <authorList>
            <person name="Ranz J.M."/>
            <person name="Maurin D."/>
            <person name="Chan Y.S."/>
            <person name="von Grotthuss M."/>
            <person name="Hillier L.W."/>
            <person name="Roote J."/>
            <person name="Ashburner M."/>
            <person name="Bergman C.M."/>
        </authorList>
    </citation>
    <scope>NUCLEOTIDE SEQUENCE [LARGE SCALE GENOMIC DNA]</scope>
    <source>
        <strain evidence="4">Tai18E2 / Tucson 14021-0261.01</strain>
    </source>
</reference>
<dbReference type="HOGENOM" id="CLU_042201_0_0_1"/>
<feature type="compositionally biased region" description="Polar residues" evidence="2">
    <location>
        <begin position="389"/>
        <end position="403"/>
    </location>
</feature>
<protein>
    <recommendedName>
        <fullName evidence="5">Protein swallow</fullName>
    </recommendedName>
</protein>
<dbReference type="EMBL" id="CM000162">
    <property type="protein sequence ID" value="EDX01008.1"/>
    <property type="molecule type" value="Genomic_DNA"/>
</dbReference>
<dbReference type="OrthoDB" id="8062421at2759"/>
<keyword evidence="1" id="KW-0175">Coiled coil</keyword>
<accession>B4PYS2</accession>
<dbReference type="GO" id="GO:0007015">
    <property type="term" value="P:actin filament organization"/>
    <property type="evidence" value="ECO:0007669"/>
    <property type="project" value="EnsemblMetazoa"/>
</dbReference>
<evidence type="ECO:0008006" key="5">
    <source>
        <dbReference type="Google" id="ProtNLM"/>
    </source>
</evidence>
<reference evidence="3 4" key="1">
    <citation type="journal article" date="2007" name="Nature">
        <title>Evolution of genes and genomes on the Drosophila phylogeny.</title>
        <authorList>
            <consortium name="Drosophila 12 Genomes Consortium"/>
            <person name="Clark A.G."/>
            <person name="Eisen M.B."/>
            <person name="Smith D.R."/>
            <person name="Bergman C.M."/>
            <person name="Oliver B."/>
            <person name="Markow T.A."/>
            <person name="Kaufman T.C."/>
            <person name="Kellis M."/>
            <person name="Gelbart W."/>
            <person name="Iyer V.N."/>
            <person name="Pollard D.A."/>
            <person name="Sackton T.B."/>
            <person name="Larracuente A.M."/>
            <person name="Singh N.D."/>
            <person name="Abad J.P."/>
            <person name="Abt D.N."/>
            <person name="Adryan B."/>
            <person name="Aguade M."/>
            <person name="Akashi H."/>
            <person name="Anderson W.W."/>
            <person name="Aquadro C.F."/>
            <person name="Ardell D.H."/>
            <person name="Arguello R."/>
            <person name="Artieri C.G."/>
            <person name="Barbash D.A."/>
            <person name="Barker D."/>
            <person name="Barsanti P."/>
            <person name="Batterham P."/>
            <person name="Batzoglou S."/>
            <person name="Begun D."/>
            <person name="Bhutkar A."/>
            <person name="Blanco E."/>
            <person name="Bosak S.A."/>
            <person name="Bradley R.K."/>
            <person name="Brand A.D."/>
            <person name="Brent M.R."/>
            <person name="Brooks A.N."/>
            <person name="Brown R.H."/>
            <person name="Butlin R.K."/>
            <person name="Caggese C."/>
            <person name="Calvi B.R."/>
            <person name="Bernardo de Carvalho A."/>
            <person name="Caspi A."/>
            <person name="Castrezana S."/>
            <person name="Celniker S.E."/>
            <person name="Chang J.L."/>
            <person name="Chapple C."/>
            <person name="Chatterji S."/>
            <person name="Chinwalla A."/>
            <person name="Civetta A."/>
            <person name="Clifton S.W."/>
            <person name="Comeron J.M."/>
            <person name="Costello J.C."/>
            <person name="Coyne J.A."/>
            <person name="Daub J."/>
            <person name="David R.G."/>
            <person name="Delcher A.L."/>
            <person name="Delehaunty K."/>
            <person name="Do C.B."/>
            <person name="Ebling H."/>
            <person name="Edwards K."/>
            <person name="Eickbush T."/>
            <person name="Evans J.D."/>
            <person name="Filipski A."/>
            <person name="Findeiss S."/>
            <person name="Freyhult E."/>
            <person name="Fulton L."/>
            <person name="Fulton R."/>
            <person name="Garcia A.C."/>
            <person name="Gardiner A."/>
            <person name="Garfield D.A."/>
            <person name="Garvin B.E."/>
            <person name="Gibson G."/>
            <person name="Gilbert D."/>
            <person name="Gnerre S."/>
            <person name="Godfrey J."/>
            <person name="Good R."/>
            <person name="Gotea V."/>
            <person name="Gravely B."/>
            <person name="Greenberg A.J."/>
            <person name="Griffiths-Jones S."/>
            <person name="Gross S."/>
            <person name="Guigo R."/>
            <person name="Gustafson E.A."/>
            <person name="Haerty W."/>
            <person name="Hahn M.W."/>
            <person name="Halligan D.L."/>
            <person name="Halpern A.L."/>
            <person name="Halter G.M."/>
            <person name="Han M.V."/>
            <person name="Heger A."/>
            <person name="Hillier L."/>
            <person name="Hinrichs A.S."/>
            <person name="Holmes I."/>
            <person name="Hoskins R.A."/>
            <person name="Hubisz M.J."/>
            <person name="Hultmark D."/>
            <person name="Huntley M.A."/>
            <person name="Jaffe D.B."/>
            <person name="Jagadeeshan S."/>
            <person name="Jeck W.R."/>
            <person name="Johnson J."/>
            <person name="Jones C.D."/>
            <person name="Jordan W.C."/>
            <person name="Karpen G.H."/>
            <person name="Kataoka E."/>
            <person name="Keightley P.D."/>
            <person name="Kheradpour P."/>
            <person name="Kirkness E.F."/>
            <person name="Koerich L.B."/>
            <person name="Kristiansen K."/>
            <person name="Kudrna D."/>
            <person name="Kulathinal R.J."/>
            <person name="Kumar S."/>
            <person name="Kwok R."/>
            <person name="Lander E."/>
            <person name="Langley C.H."/>
            <person name="Lapoint R."/>
            <person name="Lazzaro B.P."/>
            <person name="Lee S.J."/>
            <person name="Levesque L."/>
            <person name="Li R."/>
            <person name="Lin C.F."/>
            <person name="Lin M.F."/>
            <person name="Lindblad-Toh K."/>
            <person name="Llopart A."/>
            <person name="Long M."/>
            <person name="Low L."/>
            <person name="Lozovsky E."/>
            <person name="Lu J."/>
            <person name="Luo M."/>
            <person name="Machado C.A."/>
            <person name="Makalowski W."/>
            <person name="Marzo M."/>
            <person name="Matsuda M."/>
            <person name="Matzkin L."/>
            <person name="McAllister B."/>
            <person name="McBride C.S."/>
            <person name="McKernan B."/>
            <person name="McKernan K."/>
            <person name="Mendez-Lago M."/>
            <person name="Minx P."/>
            <person name="Mollenhauer M.U."/>
            <person name="Montooth K."/>
            <person name="Mount S.M."/>
            <person name="Mu X."/>
            <person name="Myers E."/>
            <person name="Negre B."/>
            <person name="Newfeld S."/>
            <person name="Nielsen R."/>
            <person name="Noor M.A."/>
            <person name="O'Grady P."/>
            <person name="Pachter L."/>
            <person name="Papaceit M."/>
            <person name="Parisi M.J."/>
            <person name="Parisi M."/>
            <person name="Parts L."/>
            <person name="Pedersen J.S."/>
            <person name="Pesole G."/>
            <person name="Phillippy A.M."/>
            <person name="Ponting C.P."/>
            <person name="Pop M."/>
            <person name="Porcelli D."/>
            <person name="Powell J.R."/>
            <person name="Prohaska S."/>
            <person name="Pruitt K."/>
            <person name="Puig M."/>
            <person name="Quesneville H."/>
            <person name="Ram K.R."/>
            <person name="Rand D."/>
            <person name="Rasmussen M.D."/>
            <person name="Reed L.K."/>
            <person name="Reenan R."/>
            <person name="Reily A."/>
            <person name="Remington K.A."/>
            <person name="Rieger T.T."/>
            <person name="Ritchie M.G."/>
            <person name="Robin C."/>
            <person name="Rogers Y.H."/>
            <person name="Rohde C."/>
            <person name="Rozas J."/>
            <person name="Rubenfield M.J."/>
            <person name="Ruiz A."/>
            <person name="Russo S."/>
            <person name="Salzberg S.L."/>
            <person name="Sanchez-Gracia A."/>
            <person name="Saranga D.J."/>
            <person name="Sato H."/>
            <person name="Schaeffer S.W."/>
            <person name="Schatz M.C."/>
            <person name="Schlenke T."/>
            <person name="Schwartz R."/>
            <person name="Segarra C."/>
            <person name="Singh R.S."/>
            <person name="Sirot L."/>
            <person name="Sirota M."/>
            <person name="Sisneros N.B."/>
            <person name="Smith C.D."/>
            <person name="Smith T.F."/>
            <person name="Spieth J."/>
            <person name="Stage D.E."/>
            <person name="Stark A."/>
            <person name="Stephan W."/>
            <person name="Strausberg R.L."/>
            <person name="Strempel S."/>
            <person name="Sturgill D."/>
            <person name="Sutton G."/>
            <person name="Sutton G.G."/>
            <person name="Tao W."/>
            <person name="Teichmann S."/>
            <person name="Tobari Y.N."/>
            <person name="Tomimura Y."/>
            <person name="Tsolas J.M."/>
            <person name="Valente V.L."/>
            <person name="Venter E."/>
            <person name="Venter J.C."/>
            <person name="Vicario S."/>
            <person name="Vieira F.G."/>
            <person name="Vilella A.J."/>
            <person name="Villasante A."/>
            <person name="Walenz B."/>
            <person name="Wang J."/>
            <person name="Wasserman M."/>
            <person name="Watts T."/>
            <person name="Wilson D."/>
            <person name="Wilson R.K."/>
            <person name="Wing R.A."/>
            <person name="Wolfner M.F."/>
            <person name="Wong A."/>
            <person name="Wong G.K."/>
            <person name="Wu C.I."/>
            <person name="Wu G."/>
            <person name="Yamamoto D."/>
            <person name="Yang H.P."/>
            <person name="Yang S.P."/>
            <person name="Yorke J.A."/>
            <person name="Yoshida K."/>
            <person name="Zdobnov E."/>
            <person name="Zhang P."/>
            <person name="Zhang Y."/>
            <person name="Zimin A.V."/>
            <person name="Baldwin J."/>
            <person name="Abdouelleil A."/>
            <person name="Abdulkadir J."/>
            <person name="Abebe A."/>
            <person name="Abera B."/>
            <person name="Abreu J."/>
            <person name="Acer S.C."/>
            <person name="Aftuck L."/>
            <person name="Alexander A."/>
            <person name="An P."/>
            <person name="Anderson E."/>
            <person name="Anderson S."/>
            <person name="Arachi H."/>
            <person name="Azer M."/>
            <person name="Bachantsang P."/>
            <person name="Barry A."/>
            <person name="Bayul T."/>
            <person name="Berlin A."/>
            <person name="Bessette D."/>
            <person name="Bloom T."/>
            <person name="Blye J."/>
            <person name="Boguslavskiy L."/>
            <person name="Bonnet C."/>
            <person name="Boukhgalter B."/>
            <person name="Bourzgui I."/>
            <person name="Brown A."/>
            <person name="Cahill P."/>
            <person name="Channer S."/>
            <person name="Cheshatsang Y."/>
            <person name="Chuda L."/>
            <person name="Citroen M."/>
            <person name="Collymore A."/>
            <person name="Cooke P."/>
            <person name="Costello M."/>
            <person name="D'Aco K."/>
            <person name="Daza R."/>
            <person name="De Haan G."/>
            <person name="DeGray S."/>
            <person name="DeMaso C."/>
            <person name="Dhargay N."/>
            <person name="Dooley K."/>
            <person name="Dooley E."/>
            <person name="Doricent M."/>
            <person name="Dorje P."/>
            <person name="Dorjee K."/>
            <person name="Dupes A."/>
            <person name="Elong R."/>
            <person name="Falk J."/>
            <person name="Farina A."/>
            <person name="Faro S."/>
            <person name="Ferguson D."/>
            <person name="Fisher S."/>
            <person name="Foley C.D."/>
            <person name="Franke A."/>
            <person name="Friedrich D."/>
            <person name="Gadbois L."/>
            <person name="Gearin G."/>
            <person name="Gearin C.R."/>
            <person name="Giannoukos G."/>
            <person name="Goode T."/>
            <person name="Graham J."/>
            <person name="Grandbois E."/>
            <person name="Grewal S."/>
            <person name="Gyaltsen K."/>
            <person name="Hafez N."/>
            <person name="Hagos B."/>
            <person name="Hall J."/>
            <person name="Henson C."/>
            <person name="Hollinger A."/>
            <person name="Honan T."/>
            <person name="Huard M.D."/>
            <person name="Hughes L."/>
            <person name="Hurhula B."/>
            <person name="Husby M.E."/>
            <person name="Kamat A."/>
            <person name="Kanga B."/>
            <person name="Kashin S."/>
            <person name="Khazanovich D."/>
            <person name="Kisner P."/>
            <person name="Lance K."/>
            <person name="Lara M."/>
            <person name="Lee W."/>
            <person name="Lennon N."/>
            <person name="Letendre F."/>
            <person name="LeVine R."/>
            <person name="Lipovsky A."/>
            <person name="Liu X."/>
            <person name="Liu J."/>
            <person name="Liu S."/>
            <person name="Lokyitsang T."/>
            <person name="Lokyitsang Y."/>
            <person name="Lubonja R."/>
            <person name="Lui A."/>
            <person name="MacDonald P."/>
            <person name="Magnisalis V."/>
            <person name="Maru K."/>
            <person name="Matthews C."/>
            <person name="McCusker W."/>
            <person name="McDonough S."/>
            <person name="Mehta T."/>
            <person name="Meldrim J."/>
            <person name="Meneus L."/>
            <person name="Mihai O."/>
            <person name="Mihalev A."/>
            <person name="Mihova T."/>
            <person name="Mittelman R."/>
            <person name="Mlenga V."/>
            <person name="Montmayeur A."/>
            <person name="Mulrain L."/>
            <person name="Navidi A."/>
            <person name="Naylor J."/>
            <person name="Negash T."/>
            <person name="Nguyen T."/>
            <person name="Nguyen N."/>
            <person name="Nicol R."/>
            <person name="Norbu C."/>
            <person name="Norbu N."/>
            <person name="Novod N."/>
            <person name="O'Neill B."/>
            <person name="Osman S."/>
            <person name="Markiewicz E."/>
            <person name="Oyono O.L."/>
            <person name="Patti C."/>
            <person name="Phunkhang P."/>
            <person name="Pierre F."/>
            <person name="Priest M."/>
            <person name="Raghuraman S."/>
            <person name="Rege F."/>
            <person name="Reyes R."/>
            <person name="Rise C."/>
            <person name="Rogov P."/>
            <person name="Ross K."/>
            <person name="Ryan E."/>
            <person name="Settipalli S."/>
            <person name="Shea T."/>
            <person name="Sherpa N."/>
            <person name="Shi L."/>
            <person name="Shih D."/>
            <person name="Sparrow T."/>
            <person name="Spaulding J."/>
            <person name="Stalker J."/>
            <person name="Stange-Thomann N."/>
            <person name="Stavropoulos S."/>
            <person name="Stone C."/>
            <person name="Strader C."/>
            <person name="Tesfaye S."/>
            <person name="Thomson T."/>
            <person name="Thoulutsang Y."/>
            <person name="Thoulutsang D."/>
            <person name="Topham K."/>
            <person name="Topping I."/>
            <person name="Tsamla T."/>
            <person name="Vassiliev H."/>
            <person name="Vo A."/>
            <person name="Wangchuk T."/>
            <person name="Wangdi T."/>
            <person name="Weiand M."/>
            <person name="Wilkinson J."/>
            <person name="Wilson A."/>
            <person name="Yadav S."/>
            <person name="Young G."/>
            <person name="Yu Q."/>
            <person name="Zembek L."/>
            <person name="Zhong D."/>
            <person name="Zimmer A."/>
            <person name="Zwirko Z."/>
            <person name="Jaffe D.B."/>
            <person name="Alvarez P."/>
            <person name="Brockman W."/>
            <person name="Butler J."/>
            <person name="Chin C."/>
            <person name="Gnerre S."/>
            <person name="Grabherr M."/>
            <person name="Kleber M."/>
            <person name="Mauceli E."/>
            <person name="MacCallum I."/>
        </authorList>
    </citation>
    <scope>NUCLEOTIDE SEQUENCE [LARGE SCALE GENOMIC DNA]</scope>
    <source>
        <strain evidence="4">Tai18E2 / Tucson 14021-0261.01</strain>
    </source>
</reference>
<keyword evidence="4" id="KW-1185">Reference proteome</keyword>
<feature type="region of interest" description="Disordered" evidence="2">
    <location>
        <begin position="60"/>
        <end position="116"/>
    </location>
</feature>
<dbReference type="GO" id="GO:0007317">
    <property type="term" value="P:regulation of pole plasm oskar mRNA localization"/>
    <property type="evidence" value="ECO:0007669"/>
    <property type="project" value="EnsemblMetazoa"/>
</dbReference>
<feature type="compositionally biased region" description="Polar residues" evidence="2">
    <location>
        <begin position="357"/>
        <end position="366"/>
    </location>
</feature>
<organism evidence="3 4">
    <name type="scientific">Drosophila yakuba</name>
    <name type="common">Fruit fly</name>
    <dbReference type="NCBI Taxonomy" id="7245"/>
    <lineage>
        <taxon>Eukaryota</taxon>
        <taxon>Metazoa</taxon>
        <taxon>Ecdysozoa</taxon>
        <taxon>Arthropoda</taxon>
        <taxon>Hexapoda</taxon>
        <taxon>Insecta</taxon>
        <taxon>Pterygota</taxon>
        <taxon>Neoptera</taxon>
        <taxon>Endopterygota</taxon>
        <taxon>Diptera</taxon>
        <taxon>Brachycera</taxon>
        <taxon>Muscomorpha</taxon>
        <taxon>Ephydroidea</taxon>
        <taxon>Drosophilidae</taxon>
        <taxon>Drosophila</taxon>
        <taxon>Sophophora</taxon>
    </lineage>
</organism>
<dbReference type="PhylomeDB" id="B4PYS2"/>
<proteinExistence type="predicted"/>